<sequence length="488" mass="54932">MARLTSLLFPLALILSLLLVVIASAEYDAPNYNSQHPDQYHLHDQLLDADNQQHYGNAAGQLGSTPNLGGADHLLGNLIGDKQNRNGHEEQQGQENFVPSYTSAYENKKAYYDHEQKTYDQVPYPNIDFIGILGFVLCESEANKYDVLKGAVVEIQCPSSYDHGYNKARYSNILRCETDEKGYFHKILPIGELTNKNIDLKECKAYPKYSPLETCNVPSHTTSSGVNLSLLRTEEHEAYYTVGNLIYTPNTHYSAPNTYPAAYNHPAPNVVDHDHDHQLVDENLVDEHRHNLIPTNHENKQYYTIPQRNYNFIPTEEPSYQKLPKPEGQNYSNVLTKSPYYDQVRGGQNYPKISFVGVQGIILCESTYSPIQAVAVARITCPSSYGYKNALFSVSSPKTDEHGFFLASLPVSELTEKWVNIKECKAFLEYSPSETYNVPTKSGLTGAPLSLFKVYEDKIYYNVGTLFYAPKTPYYSVPNGVPVSSNDL</sequence>
<keyword evidence="4" id="KW-1185">Reference proteome</keyword>
<dbReference type="AlphaFoldDB" id="A0AA88DJT8"/>
<evidence type="ECO:0000313" key="3">
    <source>
        <dbReference type="EMBL" id="GMN52389.1"/>
    </source>
</evidence>
<dbReference type="GO" id="GO:0009723">
    <property type="term" value="P:response to ethylene"/>
    <property type="evidence" value="ECO:0007669"/>
    <property type="project" value="TreeGrafter"/>
</dbReference>
<evidence type="ECO:0000256" key="1">
    <source>
        <dbReference type="ARBA" id="ARBA00022729"/>
    </source>
</evidence>
<feature type="chain" id="PRO_5041718314" evidence="2">
    <location>
        <begin position="26"/>
        <end position="488"/>
    </location>
</feature>
<keyword evidence="1 2" id="KW-0732">Signal</keyword>
<dbReference type="PANTHER" id="PTHR33470:SF40">
    <property type="entry name" value="PROTEIN SEED AND ROOT HAIR PROTECTIVE PROTEIN"/>
    <property type="match status" value="1"/>
</dbReference>
<dbReference type="EMBL" id="BTGU01000041">
    <property type="protein sequence ID" value="GMN52389.1"/>
    <property type="molecule type" value="Genomic_DNA"/>
</dbReference>
<dbReference type="GO" id="GO:0071944">
    <property type="term" value="C:cell periphery"/>
    <property type="evidence" value="ECO:0007669"/>
    <property type="project" value="TreeGrafter"/>
</dbReference>
<dbReference type="PANTHER" id="PTHR33470">
    <property type="entry name" value="OS01G0164075 PROTEIN"/>
    <property type="match status" value="1"/>
</dbReference>
<evidence type="ECO:0000313" key="4">
    <source>
        <dbReference type="Proteomes" id="UP001187192"/>
    </source>
</evidence>
<dbReference type="Proteomes" id="UP001187192">
    <property type="component" value="Unassembled WGS sequence"/>
</dbReference>
<gene>
    <name evidence="3" type="ORF">TIFTF001_021520</name>
</gene>
<evidence type="ECO:0000256" key="2">
    <source>
        <dbReference type="SAM" id="SignalP"/>
    </source>
</evidence>
<protein>
    <submittedName>
        <fullName evidence="3">Uncharacterized protein</fullName>
    </submittedName>
</protein>
<proteinExistence type="predicted"/>
<reference evidence="3" key="1">
    <citation type="submission" date="2023-07" db="EMBL/GenBank/DDBJ databases">
        <title>draft genome sequence of fig (Ficus carica).</title>
        <authorList>
            <person name="Takahashi T."/>
            <person name="Nishimura K."/>
        </authorList>
    </citation>
    <scope>NUCLEOTIDE SEQUENCE</scope>
</reference>
<dbReference type="Pfam" id="PF01190">
    <property type="entry name" value="Pollen_Ole_e_1"/>
    <property type="match status" value="2"/>
</dbReference>
<organism evidence="3 4">
    <name type="scientific">Ficus carica</name>
    <name type="common">Common fig</name>
    <dbReference type="NCBI Taxonomy" id="3494"/>
    <lineage>
        <taxon>Eukaryota</taxon>
        <taxon>Viridiplantae</taxon>
        <taxon>Streptophyta</taxon>
        <taxon>Embryophyta</taxon>
        <taxon>Tracheophyta</taxon>
        <taxon>Spermatophyta</taxon>
        <taxon>Magnoliopsida</taxon>
        <taxon>eudicotyledons</taxon>
        <taxon>Gunneridae</taxon>
        <taxon>Pentapetalae</taxon>
        <taxon>rosids</taxon>
        <taxon>fabids</taxon>
        <taxon>Rosales</taxon>
        <taxon>Moraceae</taxon>
        <taxon>Ficeae</taxon>
        <taxon>Ficus</taxon>
    </lineage>
</organism>
<accession>A0AA88DJT8</accession>
<feature type="signal peptide" evidence="2">
    <location>
        <begin position="1"/>
        <end position="25"/>
    </location>
</feature>
<name>A0AA88DJT8_FICCA</name>
<comment type="caution">
    <text evidence="3">The sequence shown here is derived from an EMBL/GenBank/DDBJ whole genome shotgun (WGS) entry which is preliminary data.</text>
</comment>